<feature type="transmembrane region" description="Helical" evidence="1">
    <location>
        <begin position="1089"/>
        <end position="1106"/>
    </location>
</feature>
<sequence>MTRSHDFQPFSANVQELPRNACTYLWFICVYTSASLVFAMCLVLVYGAMARFQVDVRNLFQCNRIIGGSWIGRPFVFIRGVTGILVLSTSQVDFQNHAGLSKLVSPQRPVWHTCVLAGEATWITYVVNDVLLPLTEPYSALYAPVSSTLAWLVVVLLEFAAPYRAMAIIGRNCTIHSFKFGVECSSGEIAIGSFERMRLLFAILVGAVALAYLMVRAVLCIVPRFEPQASGMPNVVFSSTASSFLRQDPTNPSCVDGVACVMAGVVPIFGSKLFDLKNWILFKSNPMGPMMYSLVPATFRMRPVAKIKVARSPNEGDTQTPRWHIRSVGFAGLVYMTTTVVLSFLFLSLSRKRLANDFLWTGFGDTNTQAFLSNWLNTHLQMQDHTLPFQVNVPSYGLLAPTTNVTLESILSSALYANRIQDEVNTLQNVVQGLRAMDSCNLPWIATAYCFADFSQRWPMAYTTRRQQRCQDREVNNGAVYLEAILRNANWPTLSLCWGAALEVAIFSAIRGSNAGNAWIVNVQSNGKSVRDEVAFWQLHAITRFTTQWQNYKKMGVTESFLVANSVGLAYPLTLKTSNSSFHISAATSFKMYWTLATDLTQVMTNGSTLSHLQLIRQSRKYAYTNMTLQSIMMQGSTVLTAPLDPALAIFSETVGPFGVVDLKRVAVPASLRQLVASMTGFLMAKLSTSDAIQQAFWSIYTMYNFLPQPQAWDKLNLWGGDINCGLNFGGAMGQPFQYFSYNGLCGNYLGEFMGVYTQNVVKSLLVSTTVLSDPSRWLAISMRDYTDQASALVAINVTTAFMIEYMTPVELTQFKDAAEAVKATTRDDIELEVIEYLTYDDVHYNLSCVNVFSPAEPDFEFFTWFYLFDWVEGKREVVSFQGDLDTITTLSTIQNFDRRSINPDEIPRNVSLYFLAIIQYISIVLCGVGCAACVYIVASHGYIEGINMMSFSLVAGHVWIGRPLMLIRGLTAISFLSTAKLNLISPRANLVAYFTSPVEFWFMTLLSSGEMAWLVNVIHDSCSMLTREYTAGLFFKSSVLVCGAAAIWSFVQPTAHAVTIDRVCVAVSVDFDVVCTSGIVQIGDFNRFLGLIGIAFGGCFVVYVIERLRLKTPPPKYPWLSFFLYSAAKHKFER</sequence>
<feature type="transmembrane region" description="Helical" evidence="1">
    <location>
        <begin position="959"/>
        <end position="979"/>
    </location>
</feature>
<keyword evidence="1" id="KW-0812">Transmembrane</keyword>
<feature type="transmembrane region" description="Helical" evidence="1">
    <location>
        <begin position="24"/>
        <end position="49"/>
    </location>
</feature>
<accession>A0A6A4Z9C1</accession>
<dbReference type="AlphaFoldDB" id="A0A6A4Z9C1"/>
<dbReference type="OrthoDB" id="77778at2759"/>
<feature type="transmembrane region" description="Helical" evidence="1">
    <location>
        <begin position="913"/>
        <end position="939"/>
    </location>
</feature>
<feature type="transmembrane region" description="Helical" evidence="1">
    <location>
        <begin position="1030"/>
        <end position="1052"/>
    </location>
</feature>
<reference evidence="2" key="1">
    <citation type="submission" date="2019-06" db="EMBL/GenBank/DDBJ databases">
        <title>Genomics analysis of Aphanomyces spp. identifies a new class of oomycete effector associated with host adaptation.</title>
        <authorList>
            <person name="Gaulin E."/>
        </authorList>
    </citation>
    <scope>NUCLEOTIDE SEQUENCE</scope>
    <source>
        <strain evidence="2">CBS 578.67</strain>
    </source>
</reference>
<comment type="caution">
    <text evidence="2">The sequence shown here is derived from an EMBL/GenBank/DDBJ whole genome shotgun (WGS) entry which is preliminary data.</text>
</comment>
<evidence type="ECO:0000313" key="2">
    <source>
        <dbReference type="EMBL" id="KAF0711724.1"/>
    </source>
</evidence>
<gene>
    <name evidence="2" type="ORF">As57867_005103</name>
</gene>
<feature type="transmembrane region" description="Helical" evidence="1">
    <location>
        <begin position="70"/>
        <end position="88"/>
    </location>
</feature>
<keyword evidence="1" id="KW-0472">Membrane</keyword>
<organism evidence="2">
    <name type="scientific">Aphanomyces stellatus</name>
    <dbReference type="NCBI Taxonomy" id="120398"/>
    <lineage>
        <taxon>Eukaryota</taxon>
        <taxon>Sar</taxon>
        <taxon>Stramenopiles</taxon>
        <taxon>Oomycota</taxon>
        <taxon>Saprolegniomycetes</taxon>
        <taxon>Saprolegniales</taxon>
        <taxon>Verrucalvaceae</taxon>
        <taxon>Aphanomyces</taxon>
    </lineage>
</organism>
<dbReference type="EMBL" id="VJMH01001518">
    <property type="protein sequence ID" value="KAF0711724.1"/>
    <property type="molecule type" value="Genomic_DNA"/>
</dbReference>
<keyword evidence="1" id="KW-1133">Transmembrane helix</keyword>
<feature type="transmembrane region" description="Helical" evidence="1">
    <location>
        <begin position="141"/>
        <end position="161"/>
    </location>
</feature>
<proteinExistence type="predicted"/>
<feature type="transmembrane region" description="Helical" evidence="1">
    <location>
        <begin position="328"/>
        <end position="349"/>
    </location>
</feature>
<feature type="transmembrane region" description="Helical" evidence="1">
    <location>
        <begin position="199"/>
        <end position="225"/>
    </location>
</feature>
<name>A0A6A4Z9C1_9STRA</name>
<feature type="non-terminal residue" evidence="2">
    <location>
        <position position="1135"/>
    </location>
</feature>
<protein>
    <submittedName>
        <fullName evidence="2">Uncharacterized protein</fullName>
    </submittedName>
</protein>
<evidence type="ECO:0000256" key="1">
    <source>
        <dbReference type="SAM" id="Phobius"/>
    </source>
</evidence>